<dbReference type="InterPro" id="IPR050277">
    <property type="entry name" value="Sodium:Solute_Symporter"/>
</dbReference>
<organism evidence="10 11">
    <name type="scientific">Streptomyces cacaoi</name>
    <dbReference type="NCBI Taxonomy" id="1898"/>
    <lineage>
        <taxon>Bacteria</taxon>
        <taxon>Bacillati</taxon>
        <taxon>Actinomycetota</taxon>
        <taxon>Actinomycetes</taxon>
        <taxon>Kitasatosporales</taxon>
        <taxon>Streptomycetaceae</taxon>
        <taxon>Streptomyces</taxon>
    </lineage>
</organism>
<reference evidence="10 11" key="1">
    <citation type="submission" date="2019-06" db="EMBL/GenBank/DDBJ databases">
        <title>Whole genome shotgun sequence of Streptomyces cacaoi subsp. cacaoi NBRC 12748.</title>
        <authorList>
            <person name="Hosoyama A."/>
            <person name="Uohara A."/>
            <person name="Ohji S."/>
            <person name="Ichikawa N."/>
        </authorList>
    </citation>
    <scope>NUCLEOTIDE SEQUENCE [LARGE SCALE GENOMIC DNA]</scope>
    <source>
        <strain evidence="10 11">NBRC 12748</strain>
    </source>
</reference>
<feature type="transmembrane region" description="Helical" evidence="9">
    <location>
        <begin position="436"/>
        <end position="455"/>
    </location>
</feature>
<feature type="transmembrane region" description="Helical" evidence="9">
    <location>
        <begin position="46"/>
        <end position="71"/>
    </location>
</feature>
<dbReference type="PANTHER" id="PTHR48086:SF8">
    <property type="entry name" value="MONOCARBOXYLIC ACID PERMEASE"/>
    <property type="match status" value="1"/>
</dbReference>
<evidence type="ECO:0000256" key="4">
    <source>
        <dbReference type="ARBA" id="ARBA00022692"/>
    </source>
</evidence>
<evidence type="ECO:0000256" key="5">
    <source>
        <dbReference type="ARBA" id="ARBA00022989"/>
    </source>
</evidence>
<feature type="transmembrane region" description="Helical" evidence="9">
    <location>
        <begin position="77"/>
        <end position="102"/>
    </location>
</feature>
<dbReference type="PROSITE" id="PS50283">
    <property type="entry name" value="NA_SOLUT_SYMP_3"/>
    <property type="match status" value="1"/>
</dbReference>
<dbReference type="PANTHER" id="PTHR48086">
    <property type="entry name" value="SODIUM/PROLINE SYMPORTER-RELATED"/>
    <property type="match status" value="1"/>
</dbReference>
<feature type="transmembrane region" description="Helical" evidence="9">
    <location>
        <begin position="242"/>
        <end position="265"/>
    </location>
</feature>
<protein>
    <submittedName>
        <fullName evidence="10">Sodium:solute symporter</fullName>
    </submittedName>
</protein>
<feature type="transmembrane region" description="Helical" evidence="9">
    <location>
        <begin position="6"/>
        <end position="25"/>
    </location>
</feature>
<dbReference type="EMBL" id="BJMM01000002">
    <property type="protein sequence ID" value="GEB47696.1"/>
    <property type="molecule type" value="Genomic_DNA"/>
</dbReference>
<dbReference type="InterPro" id="IPR038377">
    <property type="entry name" value="Na/Glc_symporter_sf"/>
</dbReference>
<feature type="transmembrane region" description="Helical" evidence="9">
    <location>
        <begin position="277"/>
        <end position="301"/>
    </location>
</feature>
<keyword evidence="4 9" id="KW-0812">Transmembrane</keyword>
<keyword evidence="11" id="KW-1185">Reference proteome</keyword>
<dbReference type="AlphaFoldDB" id="A0A4Y3QQI8"/>
<keyword evidence="3" id="KW-0813">Transport</keyword>
<keyword evidence="5 9" id="KW-1133">Transmembrane helix</keyword>
<accession>A0A4Y3QQI8</accession>
<name>A0A4Y3QQI8_STRCI</name>
<comment type="similarity">
    <text evidence="2 7">Belongs to the sodium:solute symporter (SSF) (TC 2.A.21) family.</text>
</comment>
<feature type="compositionally biased region" description="Low complexity" evidence="8">
    <location>
        <begin position="498"/>
        <end position="511"/>
    </location>
</feature>
<dbReference type="CDD" id="cd10322">
    <property type="entry name" value="SLC5sbd"/>
    <property type="match status" value="1"/>
</dbReference>
<feature type="transmembrane region" description="Helical" evidence="9">
    <location>
        <begin position="160"/>
        <end position="180"/>
    </location>
</feature>
<dbReference type="GO" id="GO:0022857">
    <property type="term" value="F:transmembrane transporter activity"/>
    <property type="evidence" value="ECO:0007669"/>
    <property type="project" value="InterPro"/>
</dbReference>
<evidence type="ECO:0000256" key="6">
    <source>
        <dbReference type="ARBA" id="ARBA00023136"/>
    </source>
</evidence>
<evidence type="ECO:0000256" key="7">
    <source>
        <dbReference type="RuleBase" id="RU362091"/>
    </source>
</evidence>
<feature type="transmembrane region" description="Helical" evidence="9">
    <location>
        <begin position="192"/>
        <end position="210"/>
    </location>
</feature>
<evidence type="ECO:0000256" key="2">
    <source>
        <dbReference type="ARBA" id="ARBA00006434"/>
    </source>
</evidence>
<comment type="subcellular location">
    <subcellularLocation>
        <location evidence="1">Membrane</location>
        <topology evidence="1">Multi-pass membrane protein</topology>
    </subcellularLocation>
</comment>
<evidence type="ECO:0000313" key="10">
    <source>
        <dbReference type="EMBL" id="GEB47696.1"/>
    </source>
</evidence>
<sequence>MSGSAAVATTVFGLAMVATLVIGVLSARGRDKGLAEWSVSSRGLGVLFIWLLMAGESYTSFSFLGTAGWSYSYGVPILYLVAYLTVGFAVGYVVGPALWTYASRHRLLSIADIAEHRFRSRPVGILVAVTATVFIVPYVQVQIQGMGVVVNAMTYGSVDLRVAAVVSFVVAEAFVLVSGLRGSAWVSVLKDVLVIVAVVFLAVWIPLHYLDGPGDLLNRLVREKPEWLTFPGHDSGGMDGTWFVSTLLLNAVTISIFPTTVAGYLSARSPNALRRNALLLPWYQLLLFIPMMVGAVALFALPGLGNPDLALFRLVTDSLPAPVVAVIGVAGALSAIVPMSVFMLAIGTLCGRTLLGGGNGSDPRWPRRAEGPAGGAADVRAKRLSQLVCFLAGLLALGGALFYPNTLVQLSVLSYEGLAQLVPLALLSLFWRRMTAVAGVAGMLVGLAVVVGLWATDNDPLCGVNGGVVGLVANLAVTCAVNAFRAPGGSGGPGGSGAAARTSRTGAATGPVGTGDGDEGPPRAAPSA</sequence>
<feature type="transmembrane region" description="Helical" evidence="9">
    <location>
        <begin position="387"/>
        <end position="406"/>
    </location>
</feature>
<gene>
    <name evidence="10" type="ORF">SCA03_02470</name>
</gene>
<feature type="transmembrane region" description="Helical" evidence="9">
    <location>
        <begin position="123"/>
        <end position="140"/>
    </location>
</feature>
<comment type="caution">
    <text evidence="10">The sequence shown here is derived from an EMBL/GenBank/DDBJ whole genome shotgun (WGS) entry which is preliminary data.</text>
</comment>
<keyword evidence="6 9" id="KW-0472">Membrane</keyword>
<dbReference type="GO" id="GO:0005886">
    <property type="term" value="C:plasma membrane"/>
    <property type="evidence" value="ECO:0007669"/>
    <property type="project" value="TreeGrafter"/>
</dbReference>
<evidence type="ECO:0000313" key="11">
    <source>
        <dbReference type="Proteomes" id="UP000319210"/>
    </source>
</evidence>
<evidence type="ECO:0000256" key="3">
    <source>
        <dbReference type="ARBA" id="ARBA00022448"/>
    </source>
</evidence>
<dbReference type="RefSeq" id="WP_141275162.1">
    <property type="nucleotide sequence ID" value="NZ_BJMM01000002.1"/>
</dbReference>
<evidence type="ECO:0000256" key="1">
    <source>
        <dbReference type="ARBA" id="ARBA00004141"/>
    </source>
</evidence>
<dbReference type="Pfam" id="PF00474">
    <property type="entry name" value="SSF"/>
    <property type="match status" value="1"/>
</dbReference>
<feature type="transmembrane region" description="Helical" evidence="9">
    <location>
        <begin position="321"/>
        <end position="346"/>
    </location>
</feature>
<proteinExistence type="inferred from homology"/>
<dbReference type="Gene3D" id="1.20.1730.10">
    <property type="entry name" value="Sodium/glucose cotransporter"/>
    <property type="match status" value="1"/>
</dbReference>
<dbReference type="Proteomes" id="UP000319210">
    <property type="component" value="Unassembled WGS sequence"/>
</dbReference>
<evidence type="ECO:0000256" key="9">
    <source>
        <dbReference type="SAM" id="Phobius"/>
    </source>
</evidence>
<dbReference type="InterPro" id="IPR001734">
    <property type="entry name" value="Na/solute_symporter"/>
</dbReference>
<evidence type="ECO:0000256" key="8">
    <source>
        <dbReference type="SAM" id="MobiDB-lite"/>
    </source>
</evidence>
<feature type="region of interest" description="Disordered" evidence="8">
    <location>
        <begin position="489"/>
        <end position="528"/>
    </location>
</feature>
<dbReference type="OrthoDB" id="3636885at2"/>